<dbReference type="Proteomes" id="UP000036102">
    <property type="component" value="Unassembled WGS sequence"/>
</dbReference>
<dbReference type="Pfam" id="PF00027">
    <property type="entry name" value="cNMP_binding"/>
    <property type="match status" value="1"/>
</dbReference>
<dbReference type="STRING" id="1658765.Msub_12374"/>
<proteinExistence type="predicted"/>
<dbReference type="AlphaFoldDB" id="A0A0J7M5F9"/>
<dbReference type="PATRIC" id="fig|1658765.3.peg.2391"/>
<dbReference type="EMBL" id="LFBU01000001">
    <property type="protein sequence ID" value="KMQ76165.1"/>
    <property type="molecule type" value="Genomic_DNA"/>
</dbReference>
<gene>
    <name evidence="2" type="ORF">Msub_12374</name>
</gene>
<dbReference type="InterPro" id="IPR018490">
    <property type="entry name" value="cNMP-bd_dom_sf"/>
</dbReference>
<dbReference type="InterPro" id="IPR014710">
    <property type="entry name" value="RmlC-like_jellyroll"/>
</dbReference>
<evidence type="ECO:0000313" key="2">
    <source>
        <dbReference type="EMBL" id="KMQ76165.1"/>
    </source>
</evidence>
<dbReference type="SUPFAM" id="SSF51206">
    <property type="entry name" value="cAMP-binding domain-like"/>
    <property type="match status" value="1"/>
</dbReference>
<dbReference type="RefSeq" id="WP_197083823.1">
    <property type="nucleotide sequence ID" value="NZ_LFBU01000001.1"/>
</dbReference>
<dbReference type="PROSITE" id="PS50042">
    <property type="entry name" value="CNMP_BINDING_3"/>
    <property type="match status" value="1"/>
</dbReference>
<reference evidence="2 3" key="1">
    <citation type="submission" date="2015-06" db="EMBL/GenBank/DDBJ databases">
        <title>Marinobacter subterrani, a genetically tractable neutrophilic iron-oxidizing strain isolated from the Soudan Iron Mine.</title>
        <authorList>
            <person name="Bonis B.M."/>
            <person name="Gralnick J.A."/>
        </authorList>
    </citation>
    <scope>NUCLEOTIDE SEQUENCE [LARGE SCALE GENOMIC DNA]</scope>
    <source>
        <strain evidence="2 3">JG233</strain>
    </source>
</reference>
<accession>A0A0J7M5F9</accession>
<protein>
    <submittedName>
        <fullName evidence="2">Cyclic nucleotide-binding domain</fullName>
    </submittedName>
</protein>
<dbReference type="Gene3D" id="2.60.120.10">
    <property type="entry name" value="Jelly Rolls"/>
    <property type="match status" value="1"/>
</dbReference>
<keyword evidence="3" id="KW-1185">Reference proteome</keyword>
<comment type="caution">
    <text evidence="2">The sequence shown here is derived from an EMBL/GenBank/DDBJ whole genome shotgun (WGS) entry which is preliminary data.</text>
</comment>
<evidence type="ECO:0000313" key="3">
    <source>
        <dbReference type="Proteomes" id="UP000036102"/>
    </source>
</evidence>
<name>A0A0J7M5F9_9GAMM</name>
<feature type="domain" description="Cyclic nucleotide-binding" evidence="1">
    <location>
        <begin position="33"/>
        <end position="127"/>
    </location>
</feature>
<evidence type="ECO:0000259" key="1">
    <source>
        <dbReference type="PROSITE" id="PS50042"/>
    </source>
</evidence>
<dbReference type="InterPro" id="IPR000595">
    <property type="entry name" value="cNMP-bd_dom"/>
</dbReference>
<organism evidence="2 3">
    <name type="scientific">Marinobacter subterrani</name>
    <dbReference type="NCBI Taxonomy" id="1658765"/>
    <lineage>
        <taxon>Bacteria</taxon>
        <taxon>Pseudomonadati</taxon>
        <taxon>Pseudomonadota</taxon>
        <taxon>Gammaproteobacteria</taxon>
        <taxon>Pseudomonadales</taxon>
        <taxon>Marinobacteraceae</taxon>
        <taxon>Marinobacter</taxon>
    </lineage>
</organism>
<sequence>MEKYHCENRKIIAKRLKSILVDAEVSCINNGCINNIITKEFRREKVSSRTVLVDQNLKPNKMYYLESGLVRLFLKISGQKSFTLFFVSGGEFVFIPFLELSTQFRRLSLQAVSDCVVWSVEIENFKRNSICNNSLWDYLKIHFLKKFEEVVSMREYFFQSYNAKERYDILMTEDLDLISKAPDKYLASYIGVAPETYSRMKLSRKKYSKLK</sequence>
<dbReference type="CDD" id="cd00038">
    <property type="entry name" value="CAP_ED"/>
    <property type="match status" value="1"/>
</dbReference>